<protein>
    <submittedName>
        <fullName evidence="1">TIGR03089 family protein</fullName>
    </submittedName>
</protein>
<dbReference type="RefSeq" id="WP_165242286.1">
    <property type="nucleotide sequence ID" value="NZ_JAAKZV010000201.1"/>
</dbReference>
<accession>A0A6G4U819</accession>
<dbReference type="EMBL" id="JAAKZV010000201">
    <property type="protein sequence ID" value="NGN68385.1"/>
    <property type="molecule type" value="Genomic_DNA"/>
</dbReference>
<keyword evidence="2" id="KW-1185">Reference proteome</keyword>
<dbReference type="Gene3D" id="3.40.50.12780">
    <property type="entry name" value="N-terminal domain of ligase-like"/>
    <property type="match status" value="1"/>
</dbReference>
<dbReference type="InterPro" id="IPR042099">
    <property type="entry name" value="ANL_N_sf"/>
</dbReference>
<comment type="caution">
    <text evidence="1">The sequence shown here is derived from an EMBL/GenBank/DDBJ whole genome shotgun (WGS) entry which is preliminary data.</text>
</comment>
<gene>
    <name evidence="1" type="ORF">G5C51_31360</name>
</gene>
<proteinExistence type="predicted"/>
<organism evidence="1 2">
    <name type="scientific">Streptomyces coryli</name>
    <dbReference type="NCBI Taxonomy" id="1128680"/>
    <lineage>
        <taxon>Bacteria</taxon>
        <taxon>Bacillati</taxon>
        <taxon>Actinomycetota</taxon>
        <taxon>Actinomycetes</taxon>
        <taxon>Kitasatosporales</taxon>
        <taxon>Streptomycetaceae</taxon>
        <taxon>Streptomyces</taxon>
    </lineage>
</organism>
<dbReference type="Proteomes" id="UP000481583">
    <property type="component" value="Unassembled WGS sequence"/>
</dbReference>
<name>A0A6G4U819_9ACTN</name>
<sequence length="246" mass="25260">MTATPYSLLTSALAANPTHPLITYYDDTTGERVELSAVTTANWVAKTANLLQGELAAEPGDRAAILLPAHWQTAVWLLACSATGVVADVGGDPKSADLVIAGPDALGPGRACSGERIALGLRPLGARFPAPPEGYRDYAVEVPGQPDDFAPFSPVDPGSPALAVAGEELTGAEAAARAAADASELGLANGSRLLSARPWDSWPGLSAGLLAPLAAHGSVVLCPHLDRLEGAALEKRHTDERVTHVA</sequence>
<dbReference type="AlphaFoldDB" id="A0A6G4U819"/>
<reference evidence="1 2" key="1">
    <citation type="submission" date="2020-02" db="EMBL/GenBank/DDBJ databases">
        <title>Whole-genome analyses of novel actinobacteria.</title>
        <authorList>
            <person name="Sahin N."/>
        </authorList>
    </citation>
    <scope>NUCLEOTIDE SEQUENCE [LARGE SCALE GENOMIC DNA]</scope>
    <source>
        <strain evidence="1 2">A7024</strain>
    </source>
</reference>
<dbReference type="SUPFAM" id="SSF56801">
    <property type="entry name" value="Acetyl-CoA synthetase-like"/>
    <property type="match status" value="1"/>
</dbReference>
<evidence type="ECO:0000313" key="1">
    <source>
        <dbReference type="EMBL" id="NGN68385.1"/>
    </source>
</evidence>
<evidence type="ECO:0000313" key="2">
    <source>
        <dbReference type="Proteomes" id="UP000481583"/>
    </source>
</evidence>
<dbReference type="NCBIfam" id="TIGR03089">
    <property type="entry name" value="TIGR03089 family protein"/>
    <property type="match status" value="1"/>
</dbReference>
<dbReference type="InterPro" id="IPR017523">
    <property type="entry name" value="Rv3268"/>
</dbReference>